<organism evidence="1">
    <name type="scientific">Ganoderma boninense</name>
    <dbReference type="NCBI Taxonomy" id="34458"/>
    <lineage>
        <taxon>Eukaryota</taxon>
        <taxon>Fungi</taxon>
        <taxon>Dikarya</taxon>
        <taxon>Basidiomycota</taxon>
        <taxon>Agaricomycotina</taxon>
        <taxon>Agaricomycetes</taxon>
        <taxon>Polyporales</taxon>
        <taxon>Polyporaceae</taxon>
        <taxon>Ganoderma</taxon>
    </lineage>
</organism>
<dbReference type="AlphaFoldDB" id="A0A5K1K526"/>
<dbReference type="EMBL" id="LR728257">
    <property type="protein sequence ID" value="VWP00206.1"/>
    <property type="molecule type" value="Genomic_DNA"/>
</dbReference>
<reference evidence="1" key="1">
    <citation type="submission" date="2019-10" db="EMBL/GenBank/DDBJ databases">
        <authorList>
            <person name="Nor Muhammad N."/>
        </authorList>
    </citation>
    <scope>NUCLEOTIDE SEQUENCE</scope>
</reference>
<name>A0A5K1K526_9APHY</name>
<proteinExistence type="predicted"/>
<dbReference type="InterPro" id="IPR032675">
    <property type="entry name" value="LRR_dom_sf"/>
</dbReference>
<evidence type="ECO:0000313" key="1">
    <source>
        <dbReference type="EMBL" id="VWP00206.1"/>
    </source>
</evidence>
<dbReference type="Gene3D" id="3.80.10.10">
    <property type="entry name" value="Ribonuclease Inhibitor"/>
    <property type="match status" value="1"/>
</dbReference>
<dbReference type="GO" id="GO:0019005">
    <property type="term" value="C:SCF ubiquitin ligase complex"/>
    <property type="evidence" value="ECO:0007669"/>
    <property type="project" value="TreeGrafter"/>
</dbReference>
<dbReference type="PANTHER" id="PTHR13318">
    <property type="entry name" value="PARTNER OF PAIRED, ISOFORM B-RELATED"/>
    <property type="match status" value="1"/>
</dbReference>
<dbReference type="GO" id="GO:0031146">
    <property type="term" value="P:SCF-dependent proteasomal ubiquitin-dependent protein catabolic process"/>
    <property type="evidence" value="ECO:0007669"/>
    <property type="project" value="TreeGrafter"/>
</dbReference>
<accession>A0A5K1K526</accession>
<protein>
    <submittedName>
        <fullName evidence="1">N/A</fullName>
    </submittedName>
</protein>
<dbReference type="SUPFAM" id="SSF52047">
    <property type="entry name" value="RNI-like"/>
    <property type="match status" value="1"/>
</dbReference>
<sequence length="528" mass="58182">MPPQRQRWNVDILREILDNLAPPSFPFEKADDAGLQALARCARASPDLFEFAVDVLWRQVDSLTVVFNVLSPTFRKQKGRKNVNVYALEGSIPVESFSRLQFYAARIRKLAHRADLHRITPAALSVIHSHLEGAPLLPSLEVLHWTQRTSSDVLEILSMVPPSLRELCIAGLSEGGLVPWPTAIATSTTKYVFSQFIHDLSAAAPSLELLTLSGNIHSSSIVCLGDLAKLKSLSIINFAHHGFGSGYLPVLRSCAAFPLQEFGINLTDDEAFEGDVTGFHSLRTLRVHGTLSLVTRFLSHVSSPELTSFGAFVPRPDRWEDYRGCLSVLCIRFGSSLRSVRLSGSWTGNMASLARPIDTLAPLLALRQLEEVCIISGTGVALSLCAEGVATFAKAWPGLRDFRLLYQPVPAALPIDALSAFVEHCPRLQTLWLASVDFRGVAKRELDGCPKASTHGLKQLWLAGDVPKADGRRVAEFVDKMFPNVDLRPVDYPWHSSRNPDNWKRVLESLKEVKAERTGSSSALQVPQ</sequence>
<gene>
    <name evidence="1" type="primary">I1S4R6</name>
</gene>